<dbReference type="STRING" id="407821.A0A087TGR9"/>
<dbReference type="Gene3D" id="3.40.30.10">
    <property type="entry name" value="Glutaredoxin"/>
    <property type="match status" value="1"/>
</dbReference>
<feature type="chain" id="PRO_5001829726" description="Glutathione peroxidase" evidence="4">
    <location>
        <begin position="19"/>
        <end position="73"/>
    </location>
</feature>
<accession>A0A087TGR9</accession>
<proteinExistence type="inferred from homology"/>
<evidence type="ECO:0008006" key="7">
    <source>
        <dbReference type="Google" id="ProtNLM"/>
    </source>
</evidence>
<dbReference type="InterPro" id="IPR000889">
    <property type="entry name" value="Glutathione_peroxidase"/>
</dbReference>
<sequence>MGWQELACSLLTCGILLGSPVISAKVSSRTCFRPVNSDTTVYNFTVPDLMETRNISLSEYRDKVLLIVNVATY</sequence>
<evidence type="ECO:0000256" key="2">
    <source>
        <dbReference type="ARBA" id="ARBA00022559"/>
    </source>
</evidence>
<dbReference type="AlphaFoldDB" id="A0A087TGR9"/>
<gene>
    <name evidence="5" type="ORF">X975_18729</name>
</gene>
<keyword evidence="2" id="KW-0575">Peroxidase</keyword>
<dbReference type="OrthoDB" id="446890at2759"/>
<comment type="similarity">
    <text evidence="1">Belongs to the glutathione peroxidase family.</text>
</comment>
<dbReference type="InterPro" id="IPR036249">
    <property type="entry name" value="Thioredoxin-like_sf"/>
</dbReference>
<evidence type="ECO:0000313" key="6">
    <source>
        <dbReference type="Proteomes" id="UP000054359"/>
    </source>
</evidence>
<evidence type="ECO:0000256" key="4">
    <source>
        <dbReference type="SAM" id="SignalP"/>
    </source>
</evidence>
<feature type="signal peptide" evidence="4">
    <location>
        <begin position="1"/>
        <end position="18"/>
    </location>
</feature>
<dbReference type="GO" id="GO:0004601">
    <property type="term" value="F:peroxidase activity"/>
    <property type="evidence" value="ECO:0007669"/>
    <property type="project" value="UniProtKB-KW"/>
</dbReference>
<dbReference type="OMA" id="GWQELAC"/>
<organism evidence="5 6">
    <name type="scientific">Stegodyphus mimosarum</name>
    <name type="common">African social velvet spider</name>
    <dbReference type="NCBI Taxonomy" id="407821"/>
    <lineage>
        <taxon>Eukaryota</taxon>
        <taxon>Metazoa</taxon>
        <taxon>Ecdysozoa</taxon>
        <taxon>Arthropoda</taxon>
        <taxon>Chelicerata</taxon>
        <taxon>Arachnida</taxon>
        <taxon>Araneae</taxon>
        <taxon>Araneomorphae</taxon>
        <taxon>Entelegynae</taxon>
        <taxon>Eresoidea</taxon>
        <taxon>Eresidae</taxon>
        <taxon>Stegodyphus</taxon>
    </lineage>
</organism>
<feature type="non-terminal residue" evidence="5">
    <location>
        <position position="73"/>
    </location>
</feature>
<keyword evidence="4" id="KW-0732">Signal</keyword>
<name>A0A087TGR9_STEMI</name>
<reference evidence="5 6" key="1">
    <citation type="submission" date="2013-11" db="EMBL/GenBank/DDBJ databases">
        <title>Genome sequencing of Stegodyphus mimosarum.</title>
        <authorList>
            <person name="Bechsgaard J."/>
        </authorList>
    </citation>
    <scope>NUCLEOTIDE SEQUENCE [LARGE SCALE GENOMIC DNA]</scope>
</reference>
<dbReference type="GO" id="GO:0006979">
    <property type="term" value="P:response to oxidative stress"/>
    <property type="evidence" value="ECO:0007669"/>
    <property type="project" value="InterPro"/>
</dbReference>
<evidence type="ECO:0000256" key="1">
    <source>
        <dbReference type="ARBA" id="ARBA00006926"/>
    </source>
</evidence>
<dbReference type="PROSITE" id="PS51355">
    <property type="entry name" value="GLUTATHIONE_PEROXID_3"/>
    <property type="match status" value="1"/>
</dbReference>
<protein>
    <recommendedName>
        <fullName evidence="7">Glutathione peroxidase</fullName>
    </recommendedName>
</protein>
<dbReference type="EMBL" id="KK115156">
    <property type="protein sequence ID" value="KFM64308.1"/>
    <property type="molecule type" value="Genomic_DNA"/>
</dbReference>
<keyword evidence="3" id="KW-0560">Oxidoreductase</keyword>
<dbReference type="SUPFAM" id="SSF52833">
    <property type="entry name" value="Thioredoxin-like"/>
    <property type="match status" value="1"/>
</dbReference>
<evidence type="ECO:0000256" key="3">
    <source>
        <dbReference type="ARBA" id="ARBA00023002"/>
    </source>
</evidence>
<keyword evidence="6" id="KW-1185">Reference proteome</keyword>
<evidence type="ECO:0000313" key="5">
    <source>
        <dbReference type="EMBL" id="KFM64308.1"/>
    </source>
</evidence>
<dbReference type="Proteomes" id="UP000054359">
    <property type="component" value="Unassembled WGS sequence"/>
</dbReference>